<proteinExistence type="predicted"/>
<feature type="compositionally biased region" description="Low complexity" evidence="2">
    <location>
        <begin position="466"/>
        <end position="487"/>
    </location>
</feature>
<dbReference type="InterPro" id="IPR002035">
    <property type="entry name" value="VWF_A"/>
</dbReference>
<feature type="compositionally biased region" description="Low complexity" evidence="2">
    <location>
        <begin position="527"/>
        <end position="545"/>
    </location>
</feature>
<feature type="compositionally biased region" description="Low complexity" evidence="2">
    <location>
        <begin position="553"/>
        <end position="563"/>
    </location>
</feature>
<evidence type="ECO:0000313" key="5">
    <source>
        <dbReference type="EMBL" id="MFC0048244.1"/>
    </source>
</evidence>
<dbReference type="InterPro" id="IPR036465">
    <property type="entry name" value="vWFA_dom_sf"/>
</dbReference>
<reference evidence="5 6" key="1">
    <citation type="submission" date="2024-09" db="EMBL/GenBank/DDBJ databases">
        <authorList>
            <person name="Sun Q."/>
            <person name="Mori K."/>
        </authorList>
    </citation>
    <scope>NUCLEOTIDE SEQUENCE [LARGE SCALE GENOMIC DNA]</scope>
    <source>
        <strain evidence="5 6">KCTC 23315</strain>
    </source>
</reference>
<dbReference type="Pfam" id="PF13519">
    <property type="entry name" value="VWA_2"/>
    <property type="match status" value="1"/>
</dbReference>
<dbReference type="PROSITE" id="PS50005">
    <property type="entry name" value="TPR"/>
    <property type="match status" value="1"/>
</dbReference>
<sequence>MPVDIHFLRPWVLVLLPLVPLCWLLLRRLPSTDAWQQLLAPHLYRQLLAQQPTARKQPWLLPLMLLLGILAGAGPSWQKLPQPAFQLKRATVLVLDMSMSMRATDIKPNRVTQARFKALDFAREQLEGEMALLAFAGDAYVISPLTPDHNNISLLLPDLKPEIMPVQGSDFASALKMADQLLQQAGYVKGDIVFFTDGFDSQQFMQIRDQLNGFAHRVSVLAFGSSDGAPVQLENGELLKDARGSIVLPKVPLTQLKEISNLTGGVFASSTFDDSDVQKLLALPELKLNDAAEQTQMQGDQWQDAGIYLCYLLLALGLWYLRKPQLFVLPLLLLAWPQPVPALQTTEPTTTEAAAPASAFSWQDLWHSKTEQAKQAYDSGDYARARQQFADPLWQGNAAYRAGDYAAAADLFSQDSSAAGQFNLGNSLALQQQYQQALAAFQNAEKQQPGLPGVKENIELMKKMLEQQQQQSEQDQQQNGEPDQQNNSKDGKDQQQEQQNQQSQQDSEQQNEQSQNEQQSTDDAKADPTQQQQQQQAQQQAQQAEQQDKEPAAAEQQKAIEQAWPNASAEESQQLENLLRKVQDEPSLLLKNKMLLEYQKRQQQAIPRGVQQEW</sequence>
<protein>
    <submittedName>
        <fullName evidence="5">VWA domain-containing protein</fullName>
    </submittedName>
</protein>
<dbReference type="Proteomes" id="UP001589813">
    <property type="component" value="Unassembled WGS sequence"/>
</dbReference>
<dbReference type="InterPro" id="IPR050768">
    <property type="entry name" value="UPF0353/GerABKA_families"/>
</dbReference>
<feature type="repeat" description="TPR" evidence="1">
    <location>
        <begin position="418"/>
        <end position="451"/>
    </location>
</feature>
<evidence type="ECO:0000256" key="2">
    <source>
        <dbReference type="SAM" id="MobiDB-lite"/>
    </source>
</evidence>
<name>A0ABV6BBI9_9GAMM</name>
<dbReference type="InterPro" id="IPR011990">
    <property type="entry name" value="TPR-like_helical_dom_sf"/>
</dbReference>
<dbReference type="SMART" id="SM00327">
    <property type="entry name" value="VWA"/>
    <property type="match status" value="1"/>
</dbReference>
<dbReference type="Gene3D" id="3.40.50.410">
    <property type="entry name" value="von Willebrand factor, type A domain"/>
    <property type="match status" value="1"/>
</dbReference>
<keyword evidence="3" id="KW-1133">Transmembrane helix</keyword>
<dbReference type="SUPFAM" id="SSF48452">
    <property type="entry name" value="TPR-like"/>
    <property type="match status" value="1"/>
</dbReference>
<evidence type="ECO:0000256" key="3">
    <source>
        <dbReference type="SAM" id="Phobius"/>
    </source>
</evidence>
<accession>A0ABV6BBI9</accession>
<dbReference type="SMART" id="SM00028">
    <property type="entry name" value="TPR"/>
    <property type="match status" value="1"/>
</dbReference>
<feature type="region of interest" description="Disordered" evidence="2">
    <location>
        <begin position="465"/>
        <end position="573"/>
    </location>
</feature>
<evidence type="ECO:0000259" key="4">
    <source>
        <dbReference type="PROSITE" id="PS50234"/>
    </source>
</evidence>
<keyword evidence="1" id="KW-0802">TPR repeat</keyword>
<dbReference type="EMBL" id="JBHLXP010000001">
    <property type="protein sequence ID" value="MFC0048244.1"/>
    <property type="molecule type" value="Genomic_DNA"/>
</dbReference>
<keyword evidence="3" id="KW-0472">Membrane</keyword>
<dbReference type="InterPro" id="IPR019734">
    <property type="entry name" value="TPR_rpt"/>
</dbReference>
<feature type="transmembrane region" description="Helical" evidence="3">
    <location>
        <begin position="59"/>
        <end position="77"/>
    </location>
</feature>
<evidence type="ECO:0000313" key="6">
    <source>
        <dbReference type="Proteomes" id="UP001589813"/>
    </source>
</evidence>
<dbReference type="RefSeq" id="WP_377242245.1">
    <property type="nucleotide sequence ID" value="NZ_JBHLXP010000001.1"/>
</dbReference>
<organism evidence="5 6">
    <name type="scientific">Rheinheimera tilapiae</name>
    <dbReference type="NCBI Taxonomy" id="875043"/>
    <lineage>
        <taxon>Bacteria</taxon>
        <taxon>Pseudomonadati</taxon>
        <taxon>Pseudomonadota</taxon>
        <taxon>Gammaproteobacteria</taxon>
        <taxon>Chromatiales</taxon>
        <taxon>Chromatiaceae</taxon>
        <taxon>Rheinheimera</taxon>
    </lineage>
</organism>
<feature type="domain" description="VWFA" evidence="4">
    <location>
        <begin position="90"/>
        <end position="292"/>
    </location>
</feature>
<gene>
    <name evidence="5" type="ORF">ACFFJP_08085</name>
</gene>
<dbReference type="SUPFAM" id="SSF53300">
    <property type="entry name" value="vWA-like"/>
    <property type="match status" value="1"/>
</dbReference>
<evidence type="ECO:0000256" key="1">
    <source>
        <dbReference type="PROSITE-ProRule" id="PRU00339"/>
    </source>
</evidence>
<keyword evidence="6" id="KW-1185">Reference proteome</keyword>
<dbReference type="PANTHER" id="PTHR22550:SF14">
    <property type="entry name" value="VWFA DOMAIN-CONTAINING PROTEIN"/>
    <property type="match status" value="1"/>
</dbReference>
<dbReference type="PANTHER" id="PTHR22550">
    <property type="entry name" value="SPORE GERMINATION PROTEIN"/>
    <property type="match status" value="1"/>
</dbReference>
<dbReference type="PROSITE" id="PS50234">
    <property type="entry name" value="VWFA"/>
    <property type="match status" value="1"/>
</dbReference>
<feature type="compositionally biased region" description="Low complexity" evidence="2">
    <location>
        <begin position="496"/>
        <end position="519"/>
    </location>
</feature>
<comment type="caution">
    <text evidence="5">The sequence shown here is derived from an EMBL/GenBank/DDBJ whole genome shotgun (WGS) entry which is preliminary data.</text>
</comment>
<keyword evidence="3" id="KW-0812">Transmembrane</keyword>
<feature type="transmembrane region" description="Helical" evidence="3">
    <location>
        <begin position="6"/>
        <end position="26"/>
    </location>
</feature>